<organism evidence="5">
    <name type="scientific">hydrothermal vent metagenome</name>
    <dbReference type="NCBI Taxonomy" id="652676"/>
    <lineage>
        <taxon>unclassified sequences</taxon>
        <taxon>metagenomes</taxon>
        <taxon>ecological metagenomes</taxon>
    </lineage>
</organism>
<dbReference type="Pfam" id="PF10531">
    <property type="entry name" value="SLBB"/>
    <property type="match status" value="1"/>
</dbReference>
<dbReference type="Gene3D" id="3.30.1950.10">
    <property type="entry name" value="wza like domain"/>
    <property type="match status" value="1"/>
</dbReference>
<evidence type="ECO:0000259" key="4">
    <source>
        <dbReference type="Pfam" id="PF10531"/>
    </source>
</evidence>
<feature type="domain" description="Soluble ligand binding" evidence="4">
    <location>
        <begin position="145"/>
        <end position="199"/>
    </location>
</feature>
<feature type="domain" description="Polysaccharide export protein N-terminal" evidence="3">
    <location>
        <begin position="64"/>
        <end position="134"/>
    </location>
</feature>
<evidence type="ECO:0000313" key="5">
    <source>
        <dbReference type="EMBL" id="VAV98972.1"/>
    </source>
</evidence>
<keyword evidence="1" id="KW-0732">Signal</keyword>
<reference evidence="5" key="1">
    <citation type="submission" date="2018-06" db="EMBL/GenBank/DDBJ databases">
        <authorList>
            <person name="Zhirakovskaya E."/>
        </authorList>
    </citation>
    <scope>NUCLEOTIDE SEQUENCE</scope>
</reference>
<dbReference type="InterPro" id="IPR003715">
    <property type="entry name" value="Poly_export_N"/>
</dbReference>
<accession>A0A3B0S525</accession>
<dbReference type="Gene3D" id="3.10.560.10">
    <property type="entry name" value="Outer membrane lipoprotein wza domain like"/>
    <property type="match status" value="1"/>
</dbReference>
<dbReference type="PROSITE" id="PS51257">
    <property type="entry name" value="PROKAR_LIPOPROTEIN"/>
    <property type="match status" value="1"/>
</dbReference>
<gene>
    <name evidence="5" type="ORF">MNBD_ALPHA06-908</name>
</gene>
<evidence type="ECO:0000256" key="2">
    <source>
        <dbReference type="SAM" id="MobiDB-lite"/>
    </source>
</evidence>
<dbReference type="AlphaFoldDB" id="A0A3B0S525"/>
<proteinExistence type="predicted"/>
<dbReference type="EMBL" id="UOEE01000269">
    <property type="protein sequence ID" value="VAV98972.1"/>
    <property type="molecule type" value="Genomic_DNA"/>
</dbReference>
<feature type="region of interest" description="Disordered" evidence="2">
    <location>
        <begin position="27"/>
        <end position="51"/>
    </location>
</feature>
<dbReference type="InterPro" id="IPR049712">
    <property type="entry name" value="Poly_export"/>
</dbReference>
<dbReference type="PANTHER" id="PTHR33619:SF3">
    <property type="entry name" value="POLYSACCHARIDE EXPORT PROTEIN GFCE-RELATED"/>
    <property type="match status" value="1"/>
</dbReference>
<dbReference type="Pfam" id="PF02563">
    <property type="entry name" value="Poly_export"/>
    <property type="match status" value="1"/>
</dbReference>
<evidence type="ECO:0000259" key="3">
    <source>
        <dbReference type="Pfam" id="PF02563"/>
    </source>
</evidence>
<evidence type="ECO:0000256" key="1">
    <source>
        <dbReference type="ARBA" id="ARBA00022729"/>
    </source>
</evidence>
<protein>
    <submittedName>
        <fullName evidence="5">Uncharacterized protein</fullName>
    </submittedName>
</protein>
<dbReference type="GO" id="GO:0015159">
    <property type="term" value="F:polysaccharide transmembrane transporter activity"/>
    <property type="evidence" value="ECO:0007669"/>
    <property type="project" value="InterPro"/>
</dbReference>
<sequence length="259" mass="28289">MKPYFYILPALLGLTLLGACAGPGPSANSRYNTSGAHSGAGQRNASGLRSRNFEPGQFRTWVDSDPVYRLLPGDQLNVFVYSAPELNQTLIVGPDGRVSMPLAQPIMAANLTMEEVEQRLRNALSSQLVDPELELSPLAFGSQRIFVGGQVTQAGIYELPGQIGTLEAVMMAGGFTDTSKTQKIVLIRRHPSGAPMMKIIDLRSMLRQANPTDMTPLQRGDIIYVPRSTIGNVNLFMRQYIRDSLPINFGLTYAIGRGF</sequence>
<dbReference type="InterPro" id="IPR019554">
    <property type="entry name" value="Soluble_ligand-bd"/>
</dbReference>
<feature type="compositionally biased region" description="Polar residues" evidence="2">
    <location>
        <begin position="27"/>
        <end position="49"/>
    </location>
</feature>
<name>A0A3B0S525_9ZZZZ</name>
<dbReference type="PANTHER" id="PTHR33619">
    <property type="entry name" value="POLYSACCHARIDE EXPORT PROTEIN GFCE-RELATED"/>
    <property type="match status" value="1"/>
</dbReference>